<proteinExistence type="predicted"/>
<comment type="caution">
    <text evidence="1">The sequence shown here is derived from an EMBL/GenBank/DDBJ whole genome shotgun (WGS) entry which is preliminary data.</text>
</comment>
<organism evidence="1 2">
    <name type="scientific">Candidatus Staskawiczbacteria bacterium RIFCSPLOWO2_01_FULL_38_12b</name>
    <dbReference type="NCBI Taxonomy" id="1802214"/>
    <lineage>
        <taxon>Bacteria</taxon>
        <taxon>Candidatus Staskawicziibacteriota</taxon>
    </lineage>
</organism>
<name>A0A1G2IF96_9BACT</name>
<dbReference type="EMBL" id="MHPA01000012">
    <property type="protein sequence ID" value="OGZ73435.1"/>
    <property type="molecule type" value="Genomic_DNA"/>
</dbReference>
<reference evidence="1 2" key="1">
    <citation type="journal article" date="2016" name="Nat. Commun.">
        <title>Thousands of microbial genomes shed light on interconnected biogeochemical processes in an aquifer system.</title>
        <authorList>
            <person name="Anantharaman K."/>
            <person name="Brown C.T."/>
            <person name="Hug L.A."/>
            <person name="Sharon I."/>
            <person name="Castelle C.J."/>
            <person name="Probst A.J."/>
            <person name="Thomas B.C."/>
            <person name="Singh A."/>
            <person name="Wilkins M.J."/>
            <person name="Karaoz U."/>
            <person name="Brodie E.L."/>
            <person name="Williams K.H."/>
            <person name="Hubbard S.S."/>
            <person name="Banfield J.F."/>
        </authorList>
    </citation>
    <scope>NUCLEOTIDE SEQUENCE [LARGE SCALE GENOMIC DNA]</scope>
</reference>
<gene>
    <name evidence="1" type="ORF">A2908_04140</name>
</gene>
<dbReference type="Proteomes" id="UP000176774">
    <property type="component" value="Unassembled WGS sequence"/>
</dbReference>
<protein>
    <submittedName>
        <fullName evidence="1">Uncharacterized protein</fullName>
    </submittedName>
</protein>
<evidence type="ECO:0000313" key="1">
    <source>
        <dbReference type="EMBL" id="OGZ73435.1"/>
    </source>
</evidence>
<accession>A0A1G2IF96</accession>
<dbReference type="AlphaFoldDB" id="A0A1G2IF96"/>
<evidence type="ECO:0000313" key="2">
    <source>
        <dbReference type="Proteomes" id="UP000176774"/>
    </source>
</evidence>
<sequence length="168" mass="20104">MLMQAISLLLLTIGMEQALMEPMVKKLGDSDYTVREKSRVLLEKQLAISPWEELLVKGLKKDWKDLEINRQIHFLTHPKWGSSLTVYGKYPWLDSLPRDYPDRGKIISIYWNKAVSVHDGKDYLRWRHATYLWMTDLQKQGHWTSSLRKIQKEMIFNELRWKRDGRYP</sequence>
<dbReference type="STRING" id="1802214.A2908_04140"/>